<reference evidence="2" key="2">
    <citation type="submission" date="2015-01" db="EMBL/GenBank/DDBJ databases">
        <title>Evolutionary Origins and Diversification of the Mycorrhizal Mutualists.</title>
        <authorList>
            <consortium name="DOE Joint Genome Institute"/>
            <consortium name="Mycorrhizal Genomics Consortium"/>
            <person name="Kohler A."/>
            <person name="Kuo A."/>
            <person name="Nagy L.G."/>
            <person name="Floudas D."/>
            <person name="Copeland A."/>
            <person name="Barry K.W."/>
            <person name="Cichocki N."/>
            <person name="Veneault-Fourrey C."/>
            <person name="LaButti K."/>
            <person name="Lindquist E.A."/>
            <person name="Lipzen A."/>
            <person name="Lundell T."/>
            <person name="Morin E."/>
            <person name="Murat C."/>
            <person name="Riley R."/>
            <person name="Ohm R."/>
            <person name="Sun H."/>
            <person name="Tunlid A."/>
            <person name="Henrissat B."/>
            <person name="Grigoriev I.V."/>
            <person name="Hibbett D.S."/>
            <person name="Martin F."/>
        </authorList>
    </citation>
    <scope>NUCLEOTIDE SEQUENCE [LARGE SCALE GENOMIC DNA]</scope>
    <source>
        <strain evidence="2">Foug A</strain>
    </source>
</reference>
<organism evidence="1 2">
    <name type="scientific">Scleroderma citrinum Foug A</name>
    <dbReference type="NCBI Taxonomy" id="1036808"/>
    <lineage>
        <taxon>Eukaryota</taxon>
        <taxon>Fungi</taxon>
        <taxon>Dikarya</taxon>
        <taxon>Basidiomycota</taxon>
        <taxon>Agaricomycotina</taxon>
        <taxon>Agaricomycetes</taxon>
        <taxon>Agaricomycetidae</taxon>
        <taxon>Boletales</taxon>
        <taxon>Sclerodermatineae</taxon>
        <taxon>Sclerodermataceae</taxon>
        <taxon>Scleroderma</taxon>
    </lineage>
</organism>
<proteinExistence type="predicted"/>
<name>A0A0C3E513_9AGAM</name>
<evidence type="ECO:0000313" key="1">
    <source>
        <dbReference type="EMBL" id="KIM67900.1"/>
    </source>
</evidence>
<reference evidence="1 2" key="1">
    <citation type="submission" date="2014-04" db="EMBL/GenBank/DDBJ databases">
        <authorList>
            <consortium name="DOE Joint Genome Institute"/>
            <person name="Kuo A."/>
            <person name="Kohler A."/>
            <person name="Nagy L.G."/>
            <person name="Floudas D."/>
            <person name="Copeland A."/>
            <person name="Barry K.W."/>
            <person name="Cichocki N."/>
            <person name="Veneault-Fourrey C."/>
            <person name="LaButti K."/>
            <person name="Lindquist E.A."/>
            <person name="Lipzen A."/>
            <person name="Lundell T."/>
            <person name="Morin E."/>
            <person name="Murat C."/>
            <person name="Sun H."/>
            <person name="Tunlid A."/>
            <person name="Henrissat B."/>
            <person name="Grigoriev I.V."/>
            <person name="Hibbett D.S."/>
            <person name="Martin F."/>
            <person name="Nordberg H.P."/>
            <person name="Cantor M.N."/>
            <person name="Hua S.X."/>
        </authorList>
    </citation>
    <scope>NUCLEOTIDE SEQUENCE [LARGE SCALE GENOMIC DNA]</scope>
    <source>
        <strain evidence="1 2">Foug A</strain>
    </source>
</reference>
<accession>A0A0C3E513</accession>
<protein>
    <submittedName>
        <fullName evidence="1">Uncharacterized protein</fullName>
    </submittedName>
</protein>
<dbReference type="Proteomes" id="UP000053989">
    <property type="component" value="Unassembled WGS sequence"/>
</dbReference>
<evidence type="ECO:0000313" key="2">
    <source>
        <dbReference type="Proteomes" id="UP000053989"/>
    </source>
</evidence>
<dbReference type="InParanoid" id="A0A0C3E513"/>
<dbReference type="EMBL" id="KN822011">
    <property type="protein sequence ID" value="KIM67900.1"/>
    <property type="molecule type" value="Genomic_DNA"/>
</dbReference>
<dbReference type="HOGENOM" id="CLU_2387494_0_0_1"/>
<dbReference type="AlphaFoldDB" id="A0A0C3E513"/>
<keyword evidence="2" id="KW-1185">Reference proteome</keyword>
<sequence>MTNDILGLPPDPYRCSWIEHSPTLIHCYPPVDFVSLALCSCYVFPPYHFIHITHHETTQNIQKTTSQKHFALYPFRPFTYRSFHTGDPPVLPSG</sequence>
<gene>
    <name evidence="1" type="ORF">SCLCIDRAFT_1075789</name>
</gene>